<feature type="compositionally biased region" description="Pro residues" evidence="8">
    <location>
        <begin position="440"/>
        <end position="449"/>
    </location>
</feature>
<reference evidence="13" key="1">
    <citation type="journal article" date="2013" name="Genome Announc.">
        <title>Draft Genome Sequence of the Dimorphic Prosthecate Bacterium Brevundimonas abyssalis TAR-001T.</title>
        <authorList>
            <person name="Tsubouchi T."/>
            <person name="Nishi S."/>
            <person name="Usui K."/>
            <person name="Shimane Y."/>
            <person name="Takaki Y."/>
            <person name="Maruyama T."/>
            <person name="Hatada Y."/>
        </authorList>
    </citation>
    <scope>NUCLEOTIDE SEQUENCE [LARGE SCALE GENOMIC DNA]</scope>
    <source>
        <strain evidence="13">TAR-001</strain>
    </source>
</reference>
<gene>
    <name evidence="12" type="ORF">MBEBAB_1258</name>
</gene>
<dbReference type="PRINTS" id="PR00344">
    <property type="entry name" value="BCTRLSENSOR"/>
</dbReference>
<accession>A0A8E0NB63</accession>
<evidence type="ECO:0000256" key="7">
    <source>
        <dbReference type="PROSITE-ProRule" id="PRU00169"/>
    </source>
</evidence>
<dbReference type="SUPFAM" id="SSF55874">
    <property type="entry name" value="ATPase domain of HSP90 chaperone/DNA topoisomerase II/histidine kinase"/>
    <property type="match status" value="1"/>
</dbReference>
<proteinExistence type="predicted"/>
<feature type="domain" description="Response regulatory" evidence="11">
    <location>
        <begin position="523"/>
        <end position="640"/>
    </location>
</feature>
<keyword evidence="13" id="KW-1185">Reference proteome</keyword>
<feature type="modified residue" description="4-aspartylphosphate" evidence="7">
    <location>
        <position position="572"/>
    </location>
</feature>
<dbReference type="InterPro" id="IPR004358">
    <property type="entry name" value="Sig_transdc_His_kin-like_C"/>
</dbReference>
<dbReference type="InterPro" id="IPR005467">
    <property type="entry name" value="His_kinase_dom"/>
</dbReference>
<feature type="domain" description="Histidine kinase" evidence="10">
    <location>
        <begin position="218"/>
        <end position="439"/>
    </location>
</feature>
<feature type="transmembrane region" description="Helical" evidence="9">
    <location>
        <begin position="107"/>
        <end position="126"/>
    </location>
</feature>
<dbReference type="Pfam" id="PF00512">
    <property type="entry name" value="HisKA"/>
    <property type="match status" value="1"/>
</dbReference>
<evidence type="ECO:0000256" key="9">
    <source>
        <dbReference type="SAM" id="Phobius"/>
    </source>
</evidence>
<feature type="transmembrane region" description="Helical" evidence="9">
    <location>
        <begin position="23"/>
        <end position="41"/>
    </location>
</feature>
<keyword evidence="9" id="KW-0472">Membrane</keyword>
<comment type="caution">
    <text evidence="12">The sequence shown here is derived from an EMBL/GenBank/DDBJ whole genome shotgun (WGS) entry which is preliminary data.</text>
</comment>
<dbReference type="FunFam" id="3.30.565.10:FF:000010">
    <property type="entry name" value="Sensor histidine kinase RcsC"/>
    <property type="match status" value="1"/>
</dbReference>
<dbReference type="SMART" id="SM00388">
    <property type="entry name" value="HisKA"/>
    <property type="match status" value="1"/>
</dbReference>
<evidence type="ECO:0000256" key="3">
    <source>
        <dbReference type="ARBA" id="ARBA00022553"/>
    </source>
</evidence>
<dbReference type="EMBL" id="BATC01000016">
    <property type="protein sequence ID" value="GAD59008.1"/>
    <property type="molecule type" value="Genomic_DNA"/>
</dbReference>
<evidence type="ECO:0000256" key="2">
    <source>
        <dbReference type="ARBA" id="ARBA00012438"/>
    </source>
</evidence>
<feature type="transmembrane region" description="Helical" evidence="9">
    <location>
        <begin position="133"/>
        <end position="155"/>
    </location>
</feature>
<feature type="transmembrane region" description="Helical" evidence="9">
    <location>
        <begin position="81"/>
        <end position="101"/>
    </location>
</feature>
<evidence type="ECO:0000259" key="11">
    <source>
        <dbReference type="PROSITE" id="PS50110"/>
    </source>
</evidence>
<dbReference type="Pfam" id="PF02518">
    <property type="entry name" value="HATPase_c"/>
    <property type="match status" value="1"/>
</dbReference>
<dbReference type="SMART" id="SM00448">
    <property type="entry name" value="REC"/>
    <property type="match status" value="1"/>
</dbReference>
<evidence type="ECO:0000256" key="4">
    <source>
        <dbReference type="ARBA" id="ARBA00022679"/>
    </source>
</evidence>
<dbReference type="SUPFAM" id="SSF52172">
    <property type="entry name" value="CheY-like"/>
    <property type="match status" value="1"/>
</dbReference>
<dbReference type="Proteomes" id="UP000016569">
    <property type="component" value="Unassembled WGS sequence"/>
</dbReference>
<dbReference type="PROSITE" id="PS50109">
    <property type="entry name" value="HIS_KIN"/>
    <property type="match status" value="1"/>
</dbReference>
<feature type="compositionally biased region" description="Low complexity" evidence="8">
    <location>
        <begin position="484"/>
        <end position="494"/>
    </location>
</feature>
<dbReference type="InterPro" id="IPR003661">
    <property type="entry name" value="HisK_dim/P_dom"/>
</dbReference>
<dbReference type="Gene3D" id="3.30.565.10">
    <property type="entry name" value="Histidine kinase-like ATPase, C-terminal domain"/>
    <property type="match status" value="1"/>
</dbReference>
<keyword evidence="3 7" id="KW-0597">Phosphoprotein</keyword>
<dbReference type="CDD" id="cd17546">
    <property type="entry name" value="REC_hyHK_CKI1_RcsC-like"/>
    <property type="match status" value="1"/>
</dbReference>
<keyword evidence="9" id="KW-0812">Transmembrane</keyword>
<dbReference type="InterPro" id="IPR011006">
    <property type="entry name" value="CheY-like_superfamily"/>
</dbReference>
<evidence type="ECO:0000256" key="5">
    <source>
        <dbReference type="ARBA" id="ARBA00022777"/>
    </source>
</evidence>
<evidence type="ECO:0000313" key="13">
    <source>
        <dbReference type="Proteomes" id="UP000016569"/>
    </source>
</evidence>
<organism evidence="12 13">
    <name type="scientific">Brevundimonas abyssalis TAR-001</name>
    <dbReference type="NCBI Taxonomy" id="1391729"/>
    <lineage>
        <taxon>Bacteria</taxon>
        <taxon>Pseudomonadati</taxon>
        <taxon>Pseudomonadota</taxon>
        <taxon>Alphaproteobacteria</taxon>
        <taxon>Caulobacterales</taxon>
        <taxon>Caulobacteraceae</taxon>
        <taxon>Brevundimonas</taxon>
    </lineage>
</organism>
<dbReference type="Gene3D" id="1.10.287.130">
    <property type="match status" value="1"/>
</dbReference>
<dbReference type="GO" id="GO:0000155">
    <property type="term" value="F:phosphorelay sensor kinase activity"/>
    <property type="evidence" value="ECO:0007669"/>
    <property type="project" value="InterPro"/>
</dbReference>
<evidence type="ECO:0000256" key="8">
    <source>
        <dbReference type="SAM" id="MobiDB-lite"/>
    </source>
</evidence>
<keyword evidence="4" id="KW-0808">Transferase</keyword>
<dbReference type="RefSeq" id="WP_021697104.1">
    <property type="nucleotide sequence ID" value="NZ_BATC01000016.1"/>
</dbReference>
<dbReference type="InterPro" id="IPR036097">
    <property type="entry name" value="HisK_dim/P_sf"/>
</dbReference>
<keyword evidence="9" id="KW-1133">Transmembrane helix</keyword>
<dbReference type="CDD" id="cd00082">
    <property type="entry name" value="HisKA"/>
    <property type="match status" value="1"/>
</dbReference>
<feature type="compositionally biased region" description="Acidic residues" evidence="8">
    <location>
        <begin position="504"/>
        <end position="516"/>
    </location>
</feature>
<dbReference type="Pfam" id="PF00072">
    <property type="entry name" value="Response_reg"/>
    <property type="match status" value="1"/>
</dbReference>
<sequence length="651" mass="69120">MAHDAAIHDEAFADAVRRRRKNLLIRMGVGVVGVLVFSPVIGPQIALAWIATYFLVQLVDALACSPISSGKAETLPPWRKLIAGIAIAASTAVYGFFALPLWQLGGLAGGICAVLILTGGMMNALVVSGRSTFMLGLNLTPLVLYLAATPLLMMAEGAGRAAATAAAVICVTILAFTLAAYASNARLAESERQAQRDSDRRRREAESAVAGKSAFVATVSHDLRTPLSAILTGAHELEVRAQDAASRENAALIGEAGRMMKTLLDHLLDHAKLEAGRMEVETETFNLRQVLARTLRLWQREAVDQGLRLRLEGAAHAPAWVVGDATRIRQVLNNLISNALKFTQDGAVTIRIRAWDQDPDATALIIEVIDTGPGMNAQQLSRLFTPFDQTESGVSARHGGTGLGLSISRELAQLMGGWLTARSTKGEGATFTLALTLPRAPAPDAPPVEAPESRDRSAHSRPLSSARSLEPAPTPSRPEPLPVTTPQTVEPPVTAGTTAADEAPCIDDEPETAAEESAERPLRVLVVDDHEINRRAVQLILTPLGVEIATAVDGLAALTAAEVQTYDVIFMDVRMPELDGRETTRRLRAGDGPNRATPVIAVTADTAQDDIDACMAAGMDYFVSKPLTPAALLGALNHVLAEAATRETEAA</sequence>
<dbReference type="PANTHER" id="PTHR43047">
    <property type="entry name" value="TWO-COMPONENT HISTIDINE PROTEIN KINASE"/>
    <property type="match status" value="1"/>
</dbReference>
<keyword evidence="5 12" id="KW-0418">Kinase</keyword>
<keyword evidence="6" id="KW-0902">Two-component regulatory system</keyword>
<evidence type="ECO:0000256" key="1">
    <source>
        <dbReference type="ARBA" id="ARBA00000085"/>
    </source>
</evidence>
<dbReference type="PROSITE" id="PS50110">
    <property type="entry name" value="RESPONSE_REGULATORY"/>
    <property type="match status" value="1"/>
</dbReference>
<dbReference type="AlphaFoldDB" id="A0A8E0NB63"/>
<dbReference type="OrthoDB" id="7933832at2"/>
<dbReference type="EC" id="2.7.13.3" evidence="2"/>
<evidence type="ECO:0000259" key="10">
    <source>
        <dbReference type="PROSITE" id="PS50109"/>
    </source>
</evidence>
<dbReference type="Gene3D" id="3.40.50.2300">
    <property type="match status" value="1"/>
</dbReference>
<dbReference type="CDD" id="cd16922">
    <property type="entry name" value="HATPase_EvgS-ArcB-TorS-like"/>
    <property type="match status" value="1"/>
</dbReference>
<evidence type="ECO:0000313" key="12">
    <source>
        <dbReference type="EMBL" id="GAD59008.1"/>
    </source>
</evidence>
<evidence type="ECO:0000256" key="6">
    <source>
        <dbReference type="ARBA" id="ARBA00023012"/>
    </source>
</evidence>
<protein>
    <recommendedName>
        <fullName evidence="2">histidine kinase</fullName>
        <ecNumber evidence="2">2.7.13.3</ecNumber>
    </recommendedName>
</protein>
<dbReference type="SUPFAM" id="SSF47384">
    <property type="entry name" value="Homodimeric domain of signal transducing histidine kinase"/>
    <property type="match status" value="1"/>
</dbReference>
<name>A0A8E0NB63_9CAUL</name>
<dbReference type="InterPro" id="IPR036890">
    <property type="entry name" value="HATPase_C_sf"/>
</dbReference>
<feature type="transmembrane region" description="Helical" evidence="9">
    <location>
        <begin position="161"/>
        <end position="182"/>
    </location>
</feature>
<dbReference type="SMART" id="SM00387">
    <property type="entry name" value="HATPase_c"/>
    <property type="match status" value="1"/>
</dbReference>
<comment type="catalytic activity">
    <reaction evidence="1">
        <text>ATP + protein L-histidine = ADP + protein N-phospho-L-histidine.</text>
        <dbReference type="EC" id="2.7.13.3"/>
    </reaction>
</comment>
<feature type="region of interest" description="Disordered" evidence="8">
    <location>
        <begin position="437"/>
        <end position="518"/>
    </location>
</feature>
<feature type="compositionally biased region" description="Pro residues" evidence="8">
    <location>
        <begin position="472"/>
        <end position="483"/>
    </location>
</feature>
<dbReference type="InterPro" id="IPR003594">
    <property type="entry name" value="HATPase_dom"/>
</dbReference>
<dbReference type="InterPro" id="IPR001789">
    <property type="entry name" value="Sig_transdc_resp-reg_receiver"/>
</dbReference>